<keyword evidence="2" id="KW-0813">Transport</keyword>
<evidence type="ECO:0008006" key="9">
    <source>
        <dbReference type="Google" id="ProtNLM"/>
    </source>
</evidence>
<keyword evidence="4 7" id="KW-0812">Transmembrane</keyword>
<feature type="transmembrane region" description="Helical" evidence="7">
    <location>
        <begin position="78"/>
        <end position="100"/>
    </location>
</feature>
<feature type="transmembrane region" description="Helical" evidence="7">
    <location>
        <begin position="201"/>
        <end position="218"/>
    </location>
</feature>
<protein>
    <recommendedName>
        <fullName evidence="9">Major facilitator superfamily (MFS) profile domain-containing protein</fullName>
    </recommendedName>
</protein>
<feature type="transmembrane region" description="Helical" evidence="7">
    <location>
        <begin position="46"/>
        <end position="71"/>
    </location>
</feature>
<keyword evidence="5 7" id="KW-1133">Transmembrane helix</keyword>
<keyword evidence="3" id="KW-1003">Cell membrane</keyword>
<dbReference type="Gene3D" id="1.20.1250.20">
    <property type="entry name" value="MFS general substrate transporter like domains"/>
    <property type="match status" value="1"/>
</dbReference>
<evidence type="ECO:0000256" key="3">
    <source>
        <dbReference type="ARBA" id="ARBA00022475"/>
    </source>
</evidence>
<evidence type="ECO:0000256" key="7">
    <source>
        <dbReference type="SAM" id="Phobius"/>
    </source>
</evidence>
<proteinExistence type="predicted"/>
<dbReference type="InterPro" id="IPR010290">
    <property type="entry name" value="TM_effector"/>
</dbReference>
<reference evidence="8" key="1">
    <citation type="submission" date="2016-04" db="EMBL/GenBank/DDBJ databases">
        <authorList>
            <person name="Evans L.H."/>
            <person name="Alamgir A."/>
            <person name="Owens N."/>
            <person name="Weber N.D."/>
            <person name="Virtaneva K."/>
            <person name="Barbian K."/>
            <person name="Babar A."/>
            <person name="Rosenke K."/>
        </authorList>
    </citation>
    <scope>NUCLEOTIDE SEQUENCE</scope>
    <source>
        <strain evidence="8">86</strain>
    </source>
</reference>
<evidence type="ECO:0000256" key="4">
    <source>
        <dbReference type="ARBA" id="ARBA00022692"/>
    </source>
</evidence>
<gene>
    <name evidence="8" type="ORF">KL86DPRO_40158</name>
</gene>
<name>A0A212KAM6_9DELT</name>
<feature type="transmembrane region" description="Helical" evidence="7">
    <location>
        <begin position="14"/>
        <end position="40"/>
    </location>
</feature>
<evidence type="ECO:0000256" key="2">
    <source>
        <dbReference type="ARBA" id="ARBA00022448"/>
    </source>
</evidence>
<dbReference type="EMBL" id="FLUQ01000004">
    <property type="protein sequence ID" value="SBW08687.1"/>
    <property type="molecule type" value="Genomic_DNA"/>
</dbReference>
<evidence type="ECO:0000256" key="1">
    <source>
        <dbReference type="ARBA" id="ARBA00004651"/>
    </source>
</evidence>
<accession>A0A212KAM6</accession>
<evidence type="ECO:0000256" key="6">
    <source>
        <dbReference type="ARBA" id="ARBA00023136"/>
    </source>
</evidence>
<evidence type="ECO:0000313" key="8">
    <source>
        <dbReference type="EMBL" id="SBW08687.1"/>
    </source>
</evidence>
<evidence type="ECO:0000256" key="5">
    <source>
        <dbReference type="ARBA" id="ARBA00022989"/>
    </source>
</evidence>
<feature type="transmembrane region" description="Helical" evidence="7">
    <location>
        <begin position="155"/>
        <end position="180"/>
    </location>
</feature>
<sequence>MLARGHPDPWEKRAVLFLASQNVSLFGSSVTGLAIIWHVTLQTASGSWMTCIVLASMLPQVAISPLAGVWADRYNRKYLIMAADGGIAGATLLLALVYLAGYESLELLLGIAAVRSVGAGIQAPAVNAVVPQLVPVASLTRFNGINQSLNAAMQLLALFFSCQASTTSNALTLSGMSLLFRKRIETAASFMEQKVLRKTKVLFFFCVLLVCCCCFLPRSK</sequence>
<dbReference type="PANTHER" id="PTHR43266">
    <property type="entry name" value="MACROLIDE-EFFLUX PROTEIN"/>
    <property type="match status" value="1"/>
</dbReference>
<organism evidence="8">
    <name type="scientific">uncultured delta proteobacterium</name>
    <dbReference type="NCBI Taxonomy" id="34034"/>
    <lineage>
        <taxon>Bacteria</taxon>
        <taxon>Deltaproteobacteria</taxon>
        <taxon>environmental samples</taxon>
    </lineage>
</organism>
<keyword evidence="6 7" id="KW-0472">Membrane</keyword>
<dbReference type="InterPro" id="IPR036259">
    <property type="entry name" value="MFS_trans_sf"/>
</dbReference>
<dbReference type="SUPFAM" id="SSF103473">
    <property type="entry name" value="MFS general substrate transporter"/>
    <property type="match status" value="1"/>
</dbReference>
<comment type="subcellular location">
    <subcellularLocation>
        <location evidence="1">Cell membrane</location>
        <topology evidence="1">Multi-pass membrane protein</topology>
    </subcellularLocation>
</comment>
<dbReference type="Pfam" id="PF05977">
    <property type="entry name" value="MFS_3"/>
    <property type="match status" value="1"/>
</dbReference>
<dbReference type="GO" id="GO:0005886">
    <property type="term" value="C:plasma membrane"/>
    <property type="evidence" value="ECO:0007669"/>
    <property type="project" value="UniProtKB-SubCell"/>
</dbReference>
<dbReference type="PANTHER" id="PTHR43266:SF10">
    <property type="entry name" value="BACILYSIN EXPORTER BACE-RELATED"/>
    <property type="match status" value="1"/>
</dbReference>
<dbReference type="AlphaFoldDB" id="A0A212KAM6"/>